<evidence type="ECO:0000256" key="3">
    <source>
        <dbReference type="ARBA" id="ARBA00013368"/>
    </source>
</evidence>
<evidence type="ECO:0000256" key="5">
    <source>
        <dbReference type="SAM" id="MobiDB-lite"/>
    </source>
</evidence>
<dbReference type="RefSeq" id="WP_188992909.1">
    <property type="nucleotide sequence ID" value="NZ_BMHP01000002.1"/>
</dbReference>
<feature type="coiled-coil region" evidence="4">
    <location>
        <begin position="948"/>
        <end position="992"/>
    </location>
</feature>
<protein>
    <recommendedName>
        <fullName evidence="3">Nuclease SbcCD subunit C</fullName>
    </recommendedName>
</protein>
<organism evidence="7 8">
    <name type="scientific">Paenibacillus nasutitermitis</name>
    <dbReference type="NCBI Taxonomy" id="1652958"/>
    <lineage>
        <taxon>Bacteria</taxon>
        <taxon>Bacillati</taxon>
        <taxon>Bacillota</taxon>
        <taxon>Bacilli</taxon>
        <taxon>Bacillales</taxon>
        <taxon>Paenibacillaceae</taxon>
        <taxon>Paenibacillus</taxon>
    </lineage>
</organism>
<keyword evidence="4" id="KW-0175">Coiled coil</keyword>
<sequence length="1161" mass="126582">MKPIKLRLSGLQSYREAQVVDFERLCEAGVFGIFGSTGSGKSSILDAVTLALYGKVERAASGTQGIMNQEEKQLSVAFTFELSGGGEKRRYRVERQFKRSGDQTISSSLSRFVEIAEAGDIVIADKLAEVTRCVEERIGLNMQDFTRAVVLPQGKFAEFLSLTGKDRRSMLQRLFRLERFGDGLSLKLNQRMKAAEGALSEAAAEQLGLGDASAEAVNAAEKRHQEAASAASAARLALADAERLHAERLHVRERVEALRAKEALQGKLLADQPRIAALERELQRLGAAERLMPALAAAQAAEAALRAAASRREAAGLAHAARLAEAASAAAAWTAAAEAAEASEPRLARRLDQLAQAQRLEGEAAALAAELAGGQRRCADAAGRQQSFGEQAAKAQEKLGRAAAKQSELKAELKAAELTQAERAQRGELAKRLQLVEGLREQLDAARMEAASEVRQLAEVQAALDAAETAKASAAAVLDERLAQLDPMLAGLHELEAQLQQLNARLPEWLVRVRREQSHQQRHELAAKLAAELLSGEACPVCGSCEHPSLHGNGGAGAVPVTAEEDIAAWEALQQQAQTQLMQIAPLRGRVESTYERLLELCSGDAGTEQAALRLSPASWSVSQQEAAVSSEIAEDDPASPDRPSKDALVRIQQTIAAAAECYAIHNNGFTSMESGLAAARSRFNEDQRRRELAAGELASRSRMEQAAGEKAGQRQEQMKRELASWQEQFGMTLPPERAQEVLDQFEKRDNAAHELRGRVEKSIEFIEATARQVADDEKQAAAAELEKVELTAKIEHLSGQLERMRSQLEEWTGGQAASRLLAEAEKELRESRSLLKKCKEMHETAQSALQAAAEQRSASTEAESSAVARSQETAVMLDTALLQSPFDTAEEAAALAPLLEQQSSLSEQITRFREAEQQLAAQIDLLRDQLQGRTITDDQWEQCAAALQEARINNEAMLQQAAKAERDWDELKTKQERWQQLESRRAEMEQLCGRLKSLQTLFRGNAFVEYVAEEQLVQVCRAASERLGFLTKQRYALEVDSGGGFVIRDDANGALRRPVSTLSGGETFLASLALALALSSQIQLRGKYPLQFFFLDEGFGTLDPELLDTVITALEKLHNDTLSVGVISHVPELRARLPRRLIVTAAEPSVRGSSVELETM</sequence>
<dbReference type="InterPro" id="IPR038729">
    <property type="entry name" value="Rad50/SbcC_AAA"/>
</dbReference>
<dbReference type="GO" id="GO:0016887">
    <property type="term" value="F:ATP hydrolysis activity"/>
    <property type="evidence" value="ECO:0007669"/>
    <property type="project" value="InterPro"/>
</dbReference>
<proteinExistence type="inferred from homology"/>
<gene>
    <name evidence="7" type="ORF">GCM10010911_31810</name>
</gene>
<feature type="coiled-coil region" evidence="4">
    <location>
        <begin position="357"/>
        <end position="456"/>
    </location>
</feature>
<dbReference type="InterPro" id="IPR027417">
    <property type="entry name" value="P-loop_NTPase"/>
</dbReference>
<reference evidence="7" key="1">
    <citation type="journal article" date="2014" name="Int. J. Syst. Evol. Microbiol.">
        <title>Complete genome sequence of Corynebacterium casei LMG S-19264T (=DSM 44701T), isolated from a smear-ripened cheese.</title>
        <authorList>
            <consortium name="US DOE Joint Genome Institute (JGI-PGF)"/>
            <person name="Walter F."/>
            <person name="Albersmeier A."/>
            <person name="Kalinowski J."/>
            <person name="Ruckert C."/>
        </authorList>
    </citation>
    <scope>NUCLEOTIDE SEQUENCE</scope>
    <source>
        <strain evidence="7">CGMCC 1.15178</strain>
    </source>
</reference>
<dbReference type="Pfam" id="PF13476">
    <property type="entry name" value="AAA_23"/>
    <property type="match status" value="1"/>
</dbReference>
<evidence type="ECO:0000259" key="6">
    <source>
        <dbReference type="Pfam" id="PF13476"/>
    </source>
</evidence>
<dbReference type="Gene3D" id="3.40.50.300">
    <property type="entry name" value="P-loop containing nucleotide triphosphate hydrolases"/>
    <property type="match status" value="2"/>
</dbReference>
<dbReference type="EMBL" id="BMHP01000002">
    <property type="protein sequence ID" value="GGD71533.1"/>
    <property type="molecule type" value="Genomic_DNA"/>
</dbReference>
<evidence type="ECO:0000313" key="8">
    <source>
        <dbReference type="Proteomes" id="UP000612456"/>
    </source>
</evidence>
<accession>A0A916Z390</accession>
<reference evidence="7" key="2">
    <citation type="submission" date="2020-09" db="EMBL/GenBank/DDBJ databases">
        <authorList>
            <person name="Sun Q."/>
            <person name="Zhou Y."/>
        </authorList>
    </citation>
    <scope>NUCLEOTIDE SEQUENCE</scope>
    <source>
        <strain evidence="7">CGMCC 1.15178</strain>
    </source>
</reference>
<comment type="caution">
    <text evidence="7">The sequence shown here is derived from an EMBL/GenBank/DDBJ whole genome shotgun (WGS) entry which is preliminary data.</text>
</comment>
<comment type="similarity">
    <text evidence="1">Belongs to the SMC family. SbcC subfamily.</text>
</comment>
<dbReference type="Proteomes" id="UP000612456">
    <property type="component" value="Unassembled WGS sequence"/>
</dbReference>
<dbReference type="PANTHER" id="PTHR32114:SF2">
    <property type="entry name" value="ABC TRANSPORTER ABCH.3"/>
    <property type="match status" value="1"/>
</dbReference>
<feature type="domain" description="Rad50/SbcC-type AAA" evidence="6">
    <location>
        <begin position="5"/>
        <end position="209"/>
    </location>
</feature>
<comment type="subunit">
    <text evidence="2">Heterodimer of SbcC and SbcD.</text>
</comment>
<feature type="coiled-coil region" evidence="4">
    <location>
        <begin position="767"/>
        <end position="856"/>
    </location>
</feature>
<evidence type="ECO:0000313" key="7">
    <source>
        <dbReference type="EMBL" id="GGD71533.1"/>
    </source>
</evidence>
<dbReference type="PANTHER" id="PTHR32114">
    <property type="entry name" value="ABC TRANSPORTER ABCH.3"/>
    <property type="match status" value="1"/>
</dbReference>
<dbReference type="SUPFAM" id="SSF52540">
    <property type="entry name" value="P-loop containing nucleoside triphosphate hydrolases"/>
    <property type="match status" value="1"/>
</dbReference>
<feature type="region of interest" description="Disordered" evidence="5">
    <location>
        <begin position="626"/>
        <end position="646"/>
    </location>
</feature>
<name>A0A916Z390_9BACL</name>
<dbReference type="Pfam" id="PF13558">
    <property type="entry name" value="SbcC_Walker_B"/>
    <property type="match status" value="1"/>
</dbReference>
<keyword evidence="8" id="KW-1185">Reference proteome</keyword>
<evidence type="ECO:0000256" key="2">
    <source>
        <dbReference type="ARBA" id="ARBA00011322"/>
    </source>
</evidence>
<evidence type="ECO:0000256" key="1">
    <source>
        <dbReference type="ARBA" id="ARBA00006930"/>
    </source>
</evidence>
<dbReference type="AlphaFoldDB" id="A0A916Z390"/>
<dbReference type="GO" id="GO:0006302">
    <property type="term" value="P:double-strand break repair"/>
    <property type="evidence" value="ECO:0007669"/>
    <property type="project" value="InterPro"/>
</dbReference>
<evidence type="ECO:0000256" key="4">
    <source>
        <dbReference type="SAM" id="Coils"/>
    </source>
</evidence>